<keyword evidence="1" id="KW-0812">Transmembrane</keyword>
<keyword evidence="3" id="KW-1185">Reference proteome</keyword>
<dbReference type="AlphaFoldDB" id="A0A346Y0I1"/>
<accession>A0A346Y0I1</accession>
<keyword evidence="1" id="KW-0472">Membrane</keyword>
<keyword evidence="1" id="KW-1133">Transmembrane helix</keyword>
<dbReference type="RefSeq" id="WP_114592390.1">
    <property type="nucleotide sequence ID" value="NZ_CP031165.1"/>
</dbReference>
<dbReference type="EMBL" id="CP031165">
    <property type="protein sequence ID" value="AXV07978.1"/>
    <property type="molecule type" value="Genomic_DNA"/>
</dbReference>
<gene>
    <name evidence="2" type="ORF">DVS28_a3303</name>
</gene>
<evidence type="ECO:0000313" key="3">
    <source>
        <dbReference type="Proteomes" id="UP000264006"/>
    </source>
</evidence>
<evidence type="ECO:0000313" key="2">
    <source>
        <dbReference type="EMBL" id="AXV07978.1"/>
    </source>
</evidence>
<feature type="transmembrane region" description="Helical" evidence="1">
    <location>
        <begin position="66"/>
        <end position="85"/>
    </location>
</feature>
<proteinExistence type="predicted"/>
<dbReference type="KEGG" id="euz:DVS28_a3303"/>
<protein>
    <submittedName>
        <fullName evidence="2">Uncharacterized protein</fullName>
    </submittedName>
</protein>
<name>A0A346Y0I1_9ACTN</name>
<dbReference type="Proteomes" id="UP000264006">
    <property type="component" value="Chromosome"/>
</dbReference>
<sequence>MNMRVVLVVLGVLLAAVLQTVGVLHAHTHLSGDSAHHHVWVNDGDHFGHTDDRVDADAVVPDAPSASPAVVLVLGLLGAVALGFVRDSHAGDGPGPHARWRNHGSFDPYAGSRQRLVGVVVQQV</sequence>
<organism evidence="2 3">
    <name type="scientific">Euzebya pacifica</name>
    <dbReference type="NCBI Taxonomy" id="1608957"/>
    <lineage>
        <taxon>Bacteria</taxon>
        <taxon>Bacillati</taxon>
        <taxon>Actinomycetota</taxon>
        <taxon>Nitriliruptoria</taxon>
        <taxon>Euzebyales</taxon>
    </lineage>
</organism>
<evidence type="ECO:0000256" key="1">
    <source>
        <dbReference type="SAM" id="Phobius"/>
    </source>
</evidence>
<reference evidence="2 3" key="1">
    <citation type="submission" date="2018-09" db="EMBL/GenBank/DDBJ databases">
        <title>Complete genome sequence of Euzebya sp. DY32-46 isolated from seawater of Pacific Ocean.</title>
        <authorList>
            <person name="Xu L."/>
            <person name="Wu Y.-H."/>
            <person name="Xu X.-W."/>
        </authorList>
    </citation>
    <scope>NUCLEOTIDE SEQUENCE [LARGE SCALE GENOMIC DNA]</scope>
    <source>
        <strain evidence="2 3">DY32-46</strain>
    </source>
</reference>